<protein>
    <submittedName>
        <fullName evidence="1">Uncharacterized protein</fullName>
    </submittedName>
</protein>
<evidence type="ECO:0000313" key="1">
    <source>
        <dbReference type="EMBL" id="KAF7829023.1"/>
    </source>
</evidence>
<gene>
    <name evidence="1" type="ORF">G2W53_020187</name>
</gene>
<dbReference type="AlphaFoldDB" id="A0A834WPW4"/>
<dbReference type="Proteomes" id="UP000634136">
    <property type="component" value="Unassembled WGS sequence"/>
</dbReference>
<sequence length="205" mass="22249">MVILAQNWGDTERSFHLLQSQNQFLGILLGGLEEMVVTRDACLGGEGISPSPPESREILQCFVVVIARDELVGGWHEEKMVQADSGGVGSRRQTDRAKTVFGGGSHEIENQSSSVLSQEGDGIIDFIGGIRNRRALSLLPNCVQFQLQDSSHFLEKILSYVNRDAYLALAGRNDACACAKTIGSFMLKNLPIRSCHVALSNTGAD</sequence>
<keyword evidence="2" id="KW-1185">Reference proteome</keyword>
<dbReference type="EMBL" id="JAAIUW010000006">
    <property type="protein sequence ID" value="KAF7829023.1"/>
    <property type="molecule type" value="Genomic_DNA"/>
</dbReference>
<name>A0A834WPW4_9FABA</name>
<accession>A0A834WPW4</accession>
<organism evidence="1 2">
    <name type="scientific">Senna tora</name>
    <dbReference type="NCBI Taxonomy" id="362788"/>
    <lineage>
        <taxon>Eukaryota</taxon>
        <taxon>Viridiplantae</taxon>
        <taxon>Streptophyta</taxon>
        <taxon>Embryophyta</taxon>
        <taxon>Tracheophyta</taxon>
        <taxon>Spermatophyta</taxon>
        <taxon>Magnoliopsida</taxon>
        <taxon>eudicotyledons</taxon>
        <taxon>Gunneridae</taxon>
        <taxon>Pentapetalae</taxon>
        <taxon>rosids</taxon>
        <taxon>fabids</taxon>
        <taxon>Fabales</taxon>
        <taxon>Fabaceae</taxon>
        <taxon>Caesalpinioideae</taxon>
        <taxon>Cassia clade</taxon>
        <taxon>Senna</taxon>
    </lineage>
</organism>
<reference evidence="1" key="1">
    <citation type="submission" date="2020-09" db="EMBL/GenBank/DDBJ databases">
        <title>Genome-Enabled Discovery of Anthraquinone Biosynthesis in Senna tora.</title>
        <authorList>
            <person name="Kang S.-H."/>
            <person name="Pandey R.P."/>
            <person name="Lee C.-M."/>
            <person name="Sim J.-S."/>
            <person name="Jeong J.-T."/>
            <person name="Choi B.-S."/>
            <person name="Jung M."/>
            <person name="Ginzburg D."/>
            <person name="Zhao K."/>
            <person name="Won S.Y."/>
            <person name="Oh T.-J."/>
            <person name="Yu Y."/>
            <person name="Kim N.-H."/>
            <person name="Lee O.R."/>
            <person name="Lee T.-H."/>
            <person name="Bashyal P."/>
            <person name="Kim T.-S."/>
            <person name="Lee W.-H."/>
            <person name="Kawkins C."/>
            <person name="Kim C.-K."/>
            <person name="Kim J.S."/>
            <person name="Ahn B.O."/>
            <person name="Rhee S.Y."/>
            <person name="Sohng J.K."/>
        </authorList>
    </citation>
    <scope>NUCLEOTIDE SEQUENCE</scope>
    <source>
        <tissue evidence="1">Leaf</tissue>
    </source>
</reference>
<proteinExistence type="predicted"/>
<comment type="caution">
    <text evidence="1">The sequence shown here is derived from an EMBL/GenBank/DDBJ whole genome shotgun (WGS) entry which is preliminary data.</text>
</comment>
<evidence type="ECO:0000313" key="2">
    <source>
        <dbReference type="Proteomes" id="UP000634136"/>
    </source>
</evidence>